<dbReference type="OrthoDB" id="3532497at2"/>
<dbReference type="EMBL" id="MSIE01000007">
    <property type="protein sequence ID" value="OLF18460.1"/>
    <property type="molecule type" value="Genomic_DNA"/>
</dbReference>
<evidence type="ECO:0000313" key="3">
    <source>
        <dbReference type="EMBL" id="OLF18460.1"/>
    </source>
</evidence>
<keyword evidence="3" id="KW-0378">Hydrolase</keyword>
<dbReference type="AlphaFoldDB" id="A0A1Q8CVT3"/>
<protein>
    <submittedName>
        <fullName evidence="3">Clp protease</fullName>
    </submittedName>
</protein>
<feature type="domain" description="Clp R" evidence="2">
    <location>
        <begin position="1"/>
        <end position="157"/>
    </location>
</feature>
<proteinExistence type="predicted"/>
<evidence type="ECO:0000256" key="1">
    <source>
        <dbReference type="PROSITE-ProRule" id="PRU01251"/>
    </source>
</evidence>
<gene>
    <name evidence="3" type="ORF">BU204_05705</name>
</gene>
<dbReference type="RefSeq" id="WP_075124488.1">
    <property type="nucleotide sequence ID" value="NZ_MSIE01000007.1"/>
</dbReference>
<reference evidence="3 4" key="1">
    <citation type="submission" date="2016-12" db="EMBL/GenBank/DDBJ databases">
        <title>The draft genome sequence of Actinophytocola sp. 11-183.</title>
        <authorList>
            <person name="Wang W."/>
            <person name="Yuan L."/>
        </authorList>
    </citation>
    <scope>NUCLEOTIDE SEQUENCE [LARGE SCALE GENOMIC DNA]</scope>
    <source>
        <strain evidence="3 4">11-183</strain>
    </source>
</reference>
<organism evidence="3 4">
    <name type="scientific">Actinophytocola xanthii</name>
    <dbReference type="NCBI Taxonomy" id="1912961"/>
    <lineage>
        <taxon>Bacteria</taxon>
        <taxon>Bacillati</taxon>
        <taxon>Actinomycetota</taxon>
        <taxon>Actinomycetes</taxon>
        <taxon>Pseudonocardiales</taxon>
        <taxon>Pseudonocardiaceae</taxon>
    </lineage>
</organism>
<dbReference type="Gene3D" id="1.10.1780.10">
    <property type="entry name" value="Clp, N-terminal domain"/>
    <property type="match status" value="1"/>
</dbReference>
<keyword evidence="4" id="KW-1185">Reference proteome</keyword>
<keyword evidence="3" id="KW-0645">Protease</keyword>
<dbReference type="InterPro" id="IPR004176">
    <property type="entry name" value="Clp_R_N"/>
</dbReference>
<comment type="caution">
    <text evidence="3">The sequence shown here is derived from an EMBL/GenBank/DDBJ whole genome shotgun (WGS) entry which is preliminary data.</text>
</comment>
<accession>A0A1Q8CVT3</accession>
<dbReference type="Proteomes" id="UP000185596">
    <property type="component" value="Unassembled WGS sequence"/>
</dbReference>
<sequence>MSPFDEYLHAVIMRAHLEARDDGSPTVEVAHLLLAVATEPEPSVHSVLSAAGLDRDGVRAALEREFEHSLNVVGVSAAGHDLPRPSRLPTKPALGTSAKLALERGFGAVSRKKDLRPAHVLLGILSAQAGTVPRALALAGVDQEDLAARTRLALTDDND</sequence>
<dbReference type="SUPFAM" id="SSF81923">
    <property type="entry name" value="Double Clp-N motif"/>
    <property type="match status" value="1"/>
</dbReference>
<dbReference type="InterPro" id="IPR036628">
    <property type="entry name" value="Clp_N_dom_sf"/>
</dbReference>
<dbReference type="GO" id="GO:0008233">
    <property type="term" value="F:peptidase activity"/>
    <property type="evidence" value="ECO:0007669"/>
    <property type="project" value="UniProtKB-KW"/>
</dbReference>
<dbReference type="GO" id="GO:0006508">
    <property type="term" value="P:proteolysis"/>
    <property type="evidence" value="ECO:0007669"/>
    <property type="project" value="UniProtKB-KW"/>
</dbReference>
<evidence type="ECO:0000259" key="2">
    <source>
        <dbReference type="PROSITE" id="PS51903"/>
    </source>
</evidence>
<keyword evidence="1" id="KW-0677">Repeat</keyword>
<dbReference type="PROSITE" id="PS51903">
    <property type="entry name" value="CLP_R"/>
    <property type="match status" value="1"/>
</dbReference>
<name>A0A1Q8CVT3_9PSEU</name>
<evidence type="ECO:0000313" key="4">
    <source>
        <dbReference type="Proteomes" id="UP000185596"/>
    </source>
</evidence>
<dbReference type="STRING" id="1912961.BU204_05705"/>
<dbReference type="Pfam" id="PF02861">
    <property type="entry name" value="Clp_N"/>
    <property type="match status" value="1"/>
</dbReference>